<sequence length="122" mass="14010">MNHLSRIKGWYIFIFPKLVYFYFPIDSKIPKAGRNTKVLTTPVVHIPILPKQSSVTRTEPGTSAHRKKTWKVEIRNLTLAPKGYCLPDIKKMNMAIRMGMREIAGVRIFEETTTIFGSSQQT</sequence>
<dbReference type="Proteomes" id="UP000001933">
    <property type="component" value="Chromosome"/>
</dbReference>
<gene>
    <name evidence="1" type="ORF">SYN_01330</name>
</gene>
<evidence type="ECO:0000313" key="2">
    <source>
        <dbReference type="Proteomes" id="UP000001933"/>
    </source>
</evidence>
<proteinExistence type="predicted"/>
<protein>
    <submittedName>
        <fullName evidence="1">Hypothetical cytosolic protein</fullName>
    </submittedName>
</protein>
<dbReference type="EMBL" id="CP000252">
    <property type="protein sequence ID" value="ABC76895.1"/>
    <property type="molecule type" value="Genomic_DNA"/>
</dbReference>
<organism evidence="1 2">
    <name type="scientific">Syntrophus aciditrophicus (strain SB)</name>
    <dbReference type="NCBI Taxonomy" id="56780"/>
    <lineage>
        <taxon>Bacteria</taxon>
        <taxon>Pseudomonadati</taxon>
        <taxon>Thermodesulfobacteriota</taxon>
        <taxon>Syntrophia</taxon>
        <taxon>Syntrophales</taxon>
        <taxon>Syntrophaceae</taxon>
        <taxon>Syntrophus</taxon>
    </lineage>
</organism>
<dbReference type="KEGG" id="sat:SYN_01330"/>
<accession>Q2LS34</accession>
<dbReference type="InParanoid" id="Q2LS34"/>
<keyword evidence="2" id="KW-1185">Reference proteome</keyword>
<evidence type="ECO:0000313" key="1">
    <source>
        <dbReference type="EMBL" id="ABC76895.1"/>
    </source>
</evidence>
<dbReference type="AlphaFoldDB" id="Q2LS34"/>
<name>Q2LS34_SYNAS</name>
<reference evidence="1 2" key="1">
    <citation type="journal article" date="2007" name="Proc. Natl. Acad. Sci. U.S.A.">
        <title>The genome of Syntrophus aciditrophicus: life at the thermodynamic limit of microbial growth.</title>
        <authorList>
            <person name="McInerney M.J."/>
            <person name="Rohlin L."/>
            <person name="Mouttaki H."/>
            <person name="Kim U."/>
            <person name="Krupp R.S."/>
            <person name="Rios-Hernandez L."/>
            <person name="Sieber J."/>
            <person name="Struchtemeyer C.G."/>
            <person name="Bhattacharyya A."/>
            <person name="Campbell J.W."/>
            <person name="Gunsalus R.P."/>
        </authorList>
    </citation>
    <scope>NUCLEOTIDE SEQUENCE [LARGE SCALE GENOMIC DNA]</scope>
    <source>
        <strain evidence="1 2">SB</strain>
    </source>
</reference>
<dbReference type="HOGENOM" id="CLU_2025580_0_0_7"/>